<dbReference type="AlphaFoldDB" id="A0A0H1BN22"/>
<accession>A0A0H1BN22</accession>
<protein>
    <submittedName>
        <fullName evidence="1">Uncharacterized protein</fullName>
    </submittedName>
</protein>
<comment type="caution">
    <text evidence="1">The sequence shown here is derived from an EMBL/GenBank/DDBJ whole genome shotgun (WGS) entry which is preliminary data.</text>
</comment>
<evidence type="ECO:0000313" key="2">
    <source>
        <dbReference type="Proteomes" id="UP000053573"/>
    </source>
</evidence>
<sequence length="76" mass="8375">MARWPPASVLPGQVSPAHRLEAAGANASAINMRGTKYKLSNSQRRTSVICHSKRGHYRGLTKLPREFSGQEQDEGE</sequence>
<dbReference type="EMBL" id="LDEV01000612">
    <property type="protein sequence ID" value="KLJ12919.1"/>
    <property type="molecule type" value="Genomic_DNA"/>
</dbReference>
<dbReference type="Proteomes" id="UP000053573">
    <property type="component" value="Unassembled WGS sequence"/>
</dbReference>
<keyword evidence="2" id="KW-1185">Reference proteome</keyword>
<name>A0A0H1BN22_9EURO</name>
<reference evidence="2" key="1">
    <citation type="journal article" date="2015" name="PLoS Genet.">
        <title>The dynamic genome and transcriptome of the human fungal pathogen Blastomyces and close relative Emmonsia.</title>
        <authorList>
            <person name="Munoz J.F."/>
            <person name="Gauthier G.M."/>
            <person name="Desjardins C.A."/>
            <person name="Gallo J.E."/>
            <person name="Holder J."/>
            <person name="Sullivan T.D."/>
            <person name="Marty A.J."/>
            <person name="Carmen J.C."/>
            <person name="Chen Z."/>
            <person name="Ding L."/>
            <person name="Gujja S."/>
            <person name="Magrini V."/>
            <person name="Misas E."/>
            <person name="Mitreva M."/>
            <person name="Priest M."/>
            <person name="Saif S."/>
            <person name="Whiston E.A."/>
            <person name="Young S."/>
            <person name="Zeng Q."/>
            <person name="Goldman W.E."/>
            <person name="Mardis E.R."/>
            <person name="Taylor J.W."/>
            <person name="McEwen J.G."/>
            <person name="Clay O.K."/>
            <person name="Klein B.S."/>
            <person name="Cuomo C.A."/>
        </authorList>
    </citation>
    <scope>NUCLEOTIDE SEQUENCE [LARGE SCALE GENOMIC DNA]</scope>
    <source>
        <strain evidence="2">UAMH 139</strain>
    </source>
</reference>
<proteinExistence type="predicted"/>
<gene>
    <name evidence="1" type="ORF">EMPG_12110</name>
</gene>
<evidence type="ECO:0000313" key="1">
    <source>
        <dbReference type="EMBL" id="KLJ12919.1"/>
    </source>
</evidence>
<organism evidence="1 2">
    <name type="scientific">Blastomyces silverae</name>
    <dbReference type="NCBI Taxonomy" id="2060906"/>
    <lineage>
        <taxon>Eukaryota</taxon>
        <taxon>Fungi</taxon>
        <taxon>Dikarya</taxon>
        <taxon>Ascomycota</taxon>
        <taxon>Pezizomycotina</taxon>
        <taxon>Eurotiomycetes</taxon>
        <taxon>Eurotiomycetidae</taxon>
        <taxon>Onygenales</taxon>
        <taxon>Ajellomycetaceae</taxon>
        <taxon>Blastomyces</taxon>
    </lineage>
</organism>